<dbReference type="SUPFAM" id="SSF52317">
    <property type="entry name" value="Class I glutamine amidotransferase-like"/>
    <property type="match status" value="1"/>
</dbReference>
<evidence type="ECO:0000313" key="2">
    <source>
        <dbReference type="EMBL" id="MBD3365299.1"/>
    </source>
</evidence>
<evidence type="ECO:0000259" key="1">
    <source>
        <dbReference type="Pfam" id="PF00117"/>
    </source>
</evidence>
<evidence type="ECO:0000313" key="3">
    <source>
        <dbReference type="Proteomes" id="UP000630660"/>
    </source>
</evidence>
<dbReference type="PROSITE" id="PS51273">
    <property type="entry name" value="GATASE_TYPE_1"/>
    <property type="match status" value="1"/>
</dbReference>
<dbReference type="Pfam" id="PF00117">
    <property type="entry name" value="GATase"/>
    <property type="match status" value="1"/>
</dbReference>
<gene>
    <name evidence="2" type="ORF">GF359_08805</name>
</gene>
<dbReference type="CDD" id="cd01653">
    <property type="entry name" value="GATase1"/>
    <property type="match status" value="1"/>
</dbReference>
<dbReference type="Proteomes" id="UP000630660">
    <property type="component" value="Unassembled WGS sequence"/>
</dbReference>
<organism evidence="2 3">
    <name type="scientific">candidate division WOR-3 bacterium</name>
    <dbReference type="NCBI Taxonomy" id="2052148"/>
    <lineage>
        <taxon>Bacteria</taxon>
        <taxon>Bacteria division WOR-3</taxon>
    </lineage>
</organism>
<dbReference type="PANTHER" id="PTHR42695:SF5">
    <property type="entry name" value="GLUTAMINE AMIDOTRANSFERASE YLR126C-RELATED"/>
    <property type="match status" value="1"/>
</dbReference>
<reference evidence="2" key="1">
    <citation type="submission" date="2019-11" db="EMBL/GenBank/DDBJ databases">
        <title>Microbial mats filling the niche in hypersaline microbial mats.</title>
        <authorList>
            <person name="Wong H.L."/>
            <person name="Macleod F.I."/>
            <person name="White R.A. III"/>
            <person name="Burns B.P."/>
        </authorList>
    </citation>
    <scope>NUCLEOTIDE SEQUENCE</scope>
    <source>
        <strain evidence="2">Bin_327</strain>
    </source>
</reference>
<name>A0A9D5KBT8_UNCW3</name>
<accession>A0A9D5KBT8</accession>
<proteinExistence type="predicted"/>
<dbReference type="PANTHER" id="PTHR42695">
    <property type="entry name" value="GLUTAMINE AMIDOTRANSFERASE YLR126C-RELATED"/>
    <property type="match status" value="1"/>
</dbReference>
<dbReference type="InterPro" id="IPR017926">
    <property type="entry name" value="GATASE"/>
</dbReference>
<dbReference type="GO" id="GO:0005829">
    <property type="term" value="C:cytosol"/>
    <property type="evidence" value="ECO:0007669"/>
    <property type="project" value="TreeGrafter"/>
</dbReference>
<dbReference type="EMBL" id="WJKJ01000295">
    <property type="protein sequence ID" value="MBD3365299.1"/>
    <property type="molecule type" value="Genomic_DNA"/>
</dbReference>
<dbReference type="InterPro" id="IPR029062">
    <property type="entry name" value="Class_I_gatase-like"/>
</dbReference>
<protein>
    <recommendedName>
        <fullName evidence="1">Glutamine amidotransferase domain-containing protein</fullName>
    </recommendedName>
</protein>
<sequence>MVNKKPSLLLIEAHHEPSPADLKFYLDWLSPQFEISNVYIKNLATTNVNQDCIVVTGSKWQFDKNPVPETLTDLYLETNKPVLAICWGHQALASAYGARITKKSFIERSETIRVEESDKILDELGLFFTVWESHYEHVVPDGKLKRNFHIRAYSDSCKVEVIKHKNKPLWGVQFHPERSKIVGRQMAANLARIALRPPTL</sequence>
<dbReference type="InterPro" id="IPR044992">
    <property type="entry name" value="ChyE-like"/>
</dbReference>
<dbReference type="Gene3D" id="3.40.50.880">
    <property type="match status" value="1"/>
</dbReference>
<dbReference type="AlphaFoldDB" id="A0A9D5KBT8"/>
<comment type="caution">
    <text evidence="2">The sequence shown here is derived from an EMBL/GenBank/DDBJ whole genome shotgun (WGS) entry which is preliminary data.</text>
</comment>
<feature type="domain" description="Glutamine amidotransferase" evidence="1">
    <location>
        <begin position="47"/>
        <end position="179"/>
    </location>
</feature>